<gene>
    <name evidence="2" type="ORF">G1C94_1078</name>
</gene>
<evidence type="ECO:0000313" key="3">
    <source>
        <dbReference type="Proteomes" id="UP000553756"/>
    </source>
</evidence>
<dbReference type="Proteomes" id="UP000553756">
    <property type="component" value="Unassembled WGS sequence"/>
</dbReference>
<feature type="region of interest" description="Disordered" evidence="1">
    <location>
        <begin position="1"/>
        <end position="20"/>
    </location>
</feature>
<dbReference type="EMBL" id="JAAIIJ010000021">
    <property type="protein sequence ID" value="NMN02456.1"/>
    <property type="molecule type" value="Genomic_DNA"/>
</dbReference>
<evidence type="ECO:0000256" key="1">
    <source>
        <dbReference type="SAM" id="MobiDB-lite"/>
    </source>
</evidence>
<accession>A0ABX1T0C9</accession>
<reference evidence="2 3" key="1">
    <citation type="submission" date="2020-02" db="EMBL/GenBank/DDBJ databases">
        <title>Characterization of phylogenetic diversity of novel bifidobacterial species isolated in Czech ZOOs.</title>
        <authorList>
            <person name="Lugli G.A."/>
            <person name="Vera N.B."/>
            <person name="Ventura M."/>
        </authorList>
    </citation>
    <scope>NUCLEOTIDE SEQUENCE [LARGE SCALE GENOMIC DNA]</scope>
    <source>
        <strain evidence="2 3">DSM 109963</strain>
    </source>
</reference>
<keyword evidence="3" id="KW-1185">Reference proteome</keyword>
<evidence type="ECO:0000313" key="2">
    <source>
        <dbReference type="EMBL" id="NMN02456.1"/>
    </source>
</evidence>
<dbReference type="RefSeq" id="WP_172145931.1">
    <property type="nucleotide sequence ID" value="NZ_JAAIIJ010000021.1"/>
</dbReference>
<dbReference type="InterPro" id="IPR025591">
    <property type="entry name" value="RloB"/>
</dbReference>
<name>A0ABX1T0C9_9BIFI</name>
<comment type="caution">
    <text evidence="2">The sequence shown here is derived from an EMBL/GenBank/DDBJ whole genome shotgun (WGS) entry which is preliminary data.</text>
</comment>
<proteinExistence type="predicted"/>
<dbReference type="Pfam" id="PF13707">
    <property type="entry name" value="RloB"/>
    <property type="match status" value="1"/>
</dbReference>
<sequence length="220" mass="25004">MSKKHRHIPAHGRNVSRSRRTRQKRYLVVCGGAETEKQYFNHLKSMYNVMIEYQNWNNSPAQLANHAVALKDEAEKDDSADAYEKIWVVVDVDNYHDHAEAQKVCRGAGIELIISNPCFEAWLLDHVRECPASFVTASDVKVAAAKAGMTYGPRNKYVNLEKIDVDHTARAVRNARRHNSKERGRARAMLTAYQEQAYAPWTDMPMVIEHLSSSVRPGAL</sequence>
<organism evidence="2 3">
    <name type="scientific">Bifidobacterium panos</name>
    <dbReference type="NCBI Taxonomy" id="2675321"/>
    <lineage>
        <taxon>Bacteria</taxon>
        <taxon>Bacillati</taxon>
        <taxon>Actinomycetota</taxon>
        <taxon>Actinomycetes</taxon>
        <taxon>Bifidobacteriales</taxon>
        <taxon>Bifidobacteriaceae</taxon>
        <taxon>Bifidobacterium</taxon>
    </lineage>
</organism>
<protein>
    <submittedName>
        <fullName evidence="2">RloB-like protein</fullName>
    </submittedName>
</protein>